<dbReference type="InterPro" id="IPR036412">
    <property type="entry name" value="HAD-like_sf"/>
</dbReference>
<dbReference type="Gene3D" id="3.40.50.1000">
    <property type="entry name" value="HAD superfamily/HAD-like"/>
    <property type="match status" value="1"/>
</dbReference>
<dbReference type="NCBIfam" id="TIGR01484">
    <property type="entry name" value="HAD-SF-IIB"/>
    <property type="match status" value="1"/>
</dbReference>
<dbReference type="Pfam" id="PF08282">
    <property type="entry name" value="Hydrolase_3"/>
    <property type="match status" value="2"/>
</dbReference>
<comment type="caution">
    <text evidence="1">The sequence shown here is derived from an EMBL/GenBank/DDBJ whole genome shotgun (WGS) entry which is preliminary data.</text>
</comment>
<keyword evidence="2" id="KW-1185">Reference proteome</keyword>
<dbReference type="SUPFAM" id="SSF56784">
    <property type="entry name" value="HAD-like"/>
    <property type="match status" value="1"/>
</dbReference>
<gene>
    <name evidence="1" type="ORF">DAY19_03095</name>
</gene>
<proteinExistence type="predicted"/>
<organism evidence="1 2">
    <name type="scientific">Halobacteriovorax vibrionivorans</name>
    <dbReference type="NCBI Taxonomy" id="2152716"/>
    <lineage>
        <taxon>Bacteria</taxon>
        <taxon>Pseudomonadati</taxon>
        <taxon>Bdellovibrionota</taxon>
        <taxon>Bacteriovoracia</taxon>
        <taxon>Bacteriovoracales</taxon>
        <taxon>Halobacteriovoraceae</taxon>
        <taxon>Halobacteriovorax</taxon>
    </lineage>
</organism>
<name>A0ABY0III8_9BACT</name>
<evidence type="ECO:0000313" key="1">
    <source>
        <dbReference type="EMBL" id="RZF22776.1"/>
    </source>
</evidence>
<reference evidence="2" key="1">
    <citation type="journal article" date="2019" name="Int. J. Syst. Evol. Microbiol.">
        <title>Halobacteriovorax valvorus sp. nov., a novel prokaryotic predator isolated from coastal seawater of China.</title>
        <authorList>
            <person name="Chen M.-X."/>
        </authorList>
    </citation>
    <scope>NUCLEOTIDE SEQUENCE [LARGE SCALE GENOMIC DNA]</scope>
    <source>
        <strain evidence="2">BL9</strain>
    </source>
</reference>
<dbReference type="PANTHER" id="PTHR10000:SF8">
    <property type="entry name" value="HAD SUPERFAMILY HYDROLASE-LIKE, TYPE 3"/>
    <property type="match status" value="1"/>
</dbReference>
<dbReference type="EMBL" id="QDKL01000001">
    <property type="protein sequence ID" value="RZF22776.1"/>
    <property type="molecule type" value="Genomic_DNA"/>
</dbReference>
<accession>A0ABY0III8</accession>
<sequence length="248" mass="27919">MRHSMTTPKIILSDFDGTLTHHTEMSSELFDILNLAESKKIPFVIVTGRSISWAHFLITHFSTLPIVISEGGGALSWRDKNGLIQNEFLVPESELAKLEAFCVKLKEKYPNLNLTSDSLGRVSDRAIELCDLEDEKFKNEICHLMDEEGINYSTSNVHLNFWCGNLSKANATKVLFNKFFSHLNMEEESIYFGDSLNDQSMFDKVKTSIGVSNIDSVMDRLSVKPHIILKGKENAGPSGVLNYLKNNL</sequence>
<protein>
    <submittedName>
        <fullName evidence="1">HAD family phosphatase</fullName>
    </submittedName>
</protein>
<dbReference type="PANTHER" id="PTHR10000">
    <property type="entry name" value="PHOSPHOSERINE PHOSPHATASE"/>
    <property type="match status" value="1"/>
</dbReference>
<dbReference type="Gene3D" id="3.90.1070.10">
    <property type="match status" value="1"/>
</dbReference>
<evidence type="ECO:0000313" key="2">
    <source>
        <dbReference type="Proteomes" id="UP000443582"/>
    </source>
</evidence>
<dbReference type="Proteomes" id="UP000443582">
    <property type="component" value="Unassembled WGS sequence"/>
</dbReference>
<dbReference type="InterPro" id="IPR023214">
    <property type="entry name" value="HAD_sf"/>
</dbReference>
<dbReference type="InterPro" id="IPR006379">
    <property type="entry name" value="HAD-SF_hydro_IIB"/>
</dbReference>